<dbReference type="InterPro" id="IPR046769">
    <property type="entry name" value="DOCKER_Lobe_A"/>
</dbReference>
<keyword evidence="1" id="KW-0344">Guanine-nucleotide releasing factor</keyword>
<evidence type="ECO:0000256" key="1">
    <source>
        <dbReference type="ARBA" id="ARBA00022658"/>
    </source>
</evidence>
<dbReference type="EMBL" id="BDEQ01000001">
    <property type="protein sequence ID" value="GAT99139.1"/>
    <property type="molecule type" value="Genomic_DNA"/>
</dbReference>
<dbReference type="PROSITE" id="PS51651">
    <property type="entry name" value="DOCKER"/>
    <property type="match status" value="1"/>
</dbReference>
<dbReference type="InterPro" id="IPR026791">
    <property type="entry name" value="DOCK"/>
</dbReference>
<organism evidence="4 5">
    <name type="scientific">Entamoeba histolytica</name>
    <dbReference type="NCBI Taxonomy" id="5759"/>
    <lineage>
        <taxon>Eukaryota</taxon>
        <taxon>Amoebozoa</taxon>
        <taxon>Evosea</taxon>
        <taxon>Archamoebae</taxon>
        <taxon>Mastigamoebida</taxon>
        <taxon>Entamoebidae</taxon>
        <taxon>Entamoeba</taxon>
    </lineage>
</organism>
<dbReference type="Gene3D" id="1.20.58.740">
    <property type="match status" value="1"/>
</dbReference>
<dbReference type="InterPro" id="IPR043161">
    <property type="entry name" value="DOCK_C_lobe_A"/>
</dbReference>
<protein>
    <recommendedName>
        <fullName evidence="3">DOCKER domain-containing protein</fullName>
    </recommendedName>
</protein>
<comment type="similarity">
    <text evidence="2">Belongs to the DOCK family.</text>
</comment>
<dbReference type="Pfam" id="PF20421">
    <property type="entry name" value="DHR-2_Lobe_C"/>
    <property type="match status" value="1"/>
</dbReference>
<dbReference type="PANTHER" id="PTHR23317:SF76">
    <property type="entry name" value="LD20667P"/>
    <property type="match status" value="1"/>
</dbReference>
<dbReference type="VEuPathDB" id="AmoebaDB:EHI8A_059780"/>
<gene>
    <name evidence="4" type="ORF">CL6EHI_064100</name>
</gene>
<dbReference type="CDD" id="cd11684">
    <property type="entry name" value="DHR2_DOCK"/>
    <property type="match status" value="1"/>
</dbReference>
<dbReference type="InterPro" id="IPR027357">
    <property type="entry name" value="DOCKER_dom"/>
</dbReference>
<dbReference type="PANTHER" id="PTHR23317">
    <property type="entry name" value="DEDICATOR OF CYTOKINESIS DOCK"/>
    <property type="match status" value="1"/>
</dbReference>
<evidence type="ECO:0000313" key="4">
    <source>
        <dbReference type="EMBL" id="GAT99139.1"/>
    </source>
</evidence>
<feature type="domain" description="DOCKER" evidence="3">
    <location>
        <begin position="910"/>
        <end position="1311"/>
    </location>
</feature>
<dbReference type="Proteomes" id="UP000078387">
    <property type="component" value="Unassembled WGS sequence"/>
</dbReference>
<dbReference type="InterPro" id="IPR046773">
    <property type="entry name" value="DOCKER_Lobe_C"/>
</dbReference>
<evidence type="ECO:0000256" key="2">
    <source>
        <dbReference type="PROSITE-ProRule" id="PRU00984"/>
    </source>
</evidence>
<dbReference type="GO" id="GO:0005085">
    <property type="term" value="F:guanyl-nucleotide exchange factor activity"/>
    <property type="evidence" value="ECO:0007669"/>
    <property type="project" value="UniProtKB-KW"/>
</dbReference>
<dbReference type="Gene3D" id="1.25.40.410">
    <property type="match status" value="1"/>
</dbReference>
<dbReference type="OMA" id="RICIVYL"/>
<dbReference type="Pfam" id="PF06920">
    <property type="entry name" value="DHR-2_Lobe_A"/>
    <property type="match status" value="1"/>
</dbReference>
<proteinExistence type="inferred from homology"/>
<dbReference type="VEuPathDB" id="AmoebaDB:EHI7A_057290"/>
<comment type="caution">
    <text evidence="4">The sequence shown here is derived from an EMBL/GenBank/DDBJ whole genome shotgun (WGS) entry which is preliminary data.</text>
</comment>
<dbReference type="VEuPathDB" id="AmoebaDB:KM1_101790"/>
<accession>A0A5K1VBW8</accession>
<evidence type="ECO:0000259" key="3">
    <source>
        <dbReference type="PROSITE" id="PS51651"/>
    </source>
</evidence>
<dbReference type="InterPro" id="IPR043162">
    <property type="entry name" value="DOCK_C_lobe_C"/>
</dbReference>
<dbReference type="VEuPathDB" id="AmoebaDB:EHI_064100"/>
<evidence type="ECO:0000313" key="5">
    <source>
        <dbReference type="Proteomes" id="UP000078387"/>
    </source>
</evidence>
<sequence>MEVDLEHLLDSQFNRMKEYESKYNTLCVRIDKIETQREGMSKIIIGIISDETKEIVSEIRCIEIPESIILNNNEHRYEKKNLCIFCINEEVKNKGLFINKYNIESIGIIPMNEIICGRTKIDTISIRNVSSKQKTIKEVIEEEEIKQVKCQIEIFVGGSDNELISFEHHEVGTIQQYNDEQYIIFVKKIEGIKKIKHGIIEIESDRNMKINEEETKKIKTTIESNQVMIMFKTNKENKIIHLLFNNKGEEYKGVINLTMTQCNKEERIIMGYKKEKRVCIVYLVVGNCTQKVNCFEIIKYNENELNKLSNCQYKNNGYEIVLFFLSQTLITNDIINIHKLAFIISKLTSISFLLSQKIISHVIATIIQKNEWKIDLFIQIITKYIEKLQTNSHFSLDPERYITGIGFFINMTLLALDQEDLTKYDELNIQQTLISLINTLIVFKRHCNEYQCFRGVSYQIGRLINKTNTLINEGEVQQNSPQIELSESFNQFINNQEFYKGIFSIKTQNEVISKKFLHYWKYILESLKGMKRTSYTIMFLFYNKGFVNGMNNKIKEICIKEYLKESMNILEWQNKGEEWEHIIFYCCFLMMIQNNRIMMNEEEEEKMADTMKFILKRYQQIGRDINMVEGIRNIIFQGTEIDVDRMIMKEKIKGTRTIRDREKKKIEINKNYNQPYKTEKEKKGEENKIEIKEEIIEETEGNVGPSMKMTKLLKEIYIENGKIIIQEVSNVLKENKERIEIKEKYIDIMVNLLFYVPMTNDYLSNLFNGIDKILINQNIDYLKVKIFSFPLIRNIIKMMNDKEVTIREKCYTYYKRIIEIDYKYHKTLSITSYYSITAITELQLKESIFLEETLETELENKQEKYLYENDMNKLVFQIKEILSVSHELIKMDKYKTDMNLIQEKYVQIAKKYQKYPRLYYTWIDKLVQTQERCGNYIEAGISMNKIIEIIWYCIKPINQELIEVNKIPFHKKINENEIEFDGNDREYPFNESGFERSINKSIEYFTEGKMYEYSIKMNEILIEYYKYKEEMNKISKCYLKMAELYNMKNDKSLMYIGEYYFVKFIGIEWGELENKEYIYRSELRIGDAITQMTKSLGVTVNGTITIIDQNKDIKELPSDTSFIQIGTVKKLEEKDKTNTFISEIPIIKTKDKKNITIKDIWKKKLIITTEDSLPSELIRQKIIHIEECICTPIECCIDDVMNKKKQLISQINISTKRNNPTTTLLSLLQGSLIPQVNGGIIEYFEMIKSTDFNKEHREQLLKEISSFLDLCNEGLNLHETMLNKKYLQLHLKMKDGLYSLYSILNSLTITV</sequence>
<dbReference type="GO" id="GO:0007264">
    <property type="term" value="P:small GTPase-mediated signal transduction"/>
    <property type="evidence" value="ECO:0007669"/>
    <property type="project" value="InterPro"/>
</dbReference>
<name>A0A5K1VBW8_ENTHI</name>
<reference evidence="4 5" key="1">
    <citation type="submission" date="2016-05" db="EMBL/GenBank/DDBJ databases">
        <title>First whole genome sequencing of Entamoeba histolytica HM1:IMSS-clone-6.</title>
        <authorList>
            <person name="Mukherjee Avik.K."/>
            <person name="Izumyama S."/>
            <person name="Nakada-Tsukui K."/>
            <person name="Nozaki T."/>
        </authorList>
    </citation>
    <scope>NUCLEOTIDE SEQUENCE [LARGE SCALE GENOMIC DNA]</scope>
    <source>
        <strain evidence="4 5">HM1:IMSS clone 6</strain>
    </source>
</reference>
<dbReference type="VEuPathDB" id="AmoebaDB:EHI5A_041470"/>